<protein>
    <recommendedName>
        <fullName evidence="3">EF-hand domain-containing protein</fullName>
    </recommendedName>
</protein>
<dbReference type="PROSITE" id="PS00018">
    <property type="entry name" value="EF_HAND_1"/>
    <property type="match status" value="1"/>
</dbReference>
<reference evidence="2" key="1">
    <citation type="journal article" date="2017" name="Genome Biol.">
        <title>Comparative genomics reveals high biological diversity and specific adaptations in the industrially and medically important fungal genus Aspergillus.</title>
        <authorList>
            <person name="de Vries R.P."/>
            <person name="Riley R."/>
            <person name="Wiebenga A."/>
            <person name="Aguilar-Osorio G."/>
            <person name="Amillis S."/>
            <person name="Uchima C.A."/>
            <person name="Anderluh G."/>
            <person name="Asadollahi M."/>
            <person name="Askin M."/>
            <person name="Barry K."/>
            <person name="Battaglia E."/>
            <person name="Bayram O."/>
            <person name="Benocci T."/>
            <person name="Braus-Stromeyer S.A."/>
            <person name="Caldana C."/>
            <person name="Canovas D."/>
            <person name="Cerqueira G.C."/>
            <person name="Chen F."/>
            <person name="Chen W."/>
            <person name="Choi C."/>
            <person name="Clum A."/>
            <person name="Dos Santos R.A."/>
            <person name="Damasio A.R."/>
            <person name="Diallinas G."/>
            <person name="Emri T."/>
            <person name="Fekete E."/>
            <person name="Flipphi M."/>
            <person name="Freyberg S."/>
            <person name="Gallo A."/>
            <person name="Gournas C."/>
            <person name="Habgood R."/>
            <person name="Hainaut M."/>
            <person name="Harispe M.L."/>
            <person name="Henrissat B."/>
            <person name="Hilden K.S."/>
            <person name="Hope R."/>
            <person name="Hossain A."/>
            <person name="Karabika E."/>
            <person name="Karaffa L."/>
            <person name="Karanyi Z."/>
            <person name="Krasevec N."/>
            <person name="Kuo A."/>
            <person name="Kusch H."/>
            <person name="LaButti K."/>
            <person name="Lagendijk E.L."/>
            <person name="Lapidus A."/>
            <person name="Levasseur A."/>
            <person name="Lindquist E."/>
            <person name="Lipzen A."/>
            <person name="Logrieco A.F."/>
            <person name="MacCabe A."/>
            <person name="Maekelae M.R."/>
            <person name="Malavazi I."/>
            <person name="Melin P."/>
            <person name="Meyer V."/>
            <person name="Mielnichuk N."/>
            <person name="Miskei M."/>
            <person name="Molnar A.P."/>
            <person name="Mule G."/>
            <person name="Ngan C.Y."/>
            <person name="Orejas M."/>
            <person name="Orosz E."/>
            <person name="Ouedraogo J.P."/>
            <person name="Overkamp K.M."/>
            <person name="Park H.-S."/>
            <person name="Perrone G."/>
            <person name="Piumi F."/>
            <person name="Punt P.J."/>
            <person name="Ram A.F."/>
            <person name="Ramon A."/>
            <person name="Rauscher S."/>
            <person name="Record E."/>
            <person name="Riano-Pachon D.M."/>
            <person name="Robert V."/>
            <person name="Roehrig J."/>
            <person name="Ruller R."/>
            <person name="Salamov A."/>
            <person name="Salih N.S."/>
            <person name="Samson R.A."/>
            <person name="Sandor E."/>
            <person name="Sanguinetti M."/>
            <person name="Schuetze T."/>
            <person name="Sepcic K."/>
            <person name="Shelest E."/>
            <person name="Sherlock G."/>
            <person name="Sophianopoulou V."/>
            <person name="Squina F.M."/>
            <person name="Sun H."/>
            <person name="Susca A."/>
            <person name="Todd R.B."/>
            <person name="Tsang A."/>
            <person name="Unkles S.E."/>
            <person name="van de Wiele N."/>
            <person name="van Rossen-Uffink D."/>
            <person name="Oliveira J.V."/>
            <person name="Vesth T.C."/>
            <person name="Visser J."/>
            <person name="Yu J.-H."/>
            <person name="Zhou M."/>
            <person name="Andersen M.R."/>
            <person name="Archer D.B."/>
            <person name="Baker S.E."/>
            <person name="Benoit I."/>
            <person name="Brakhage A.A."/>
            <person name="Braus G.H."/>
            <person name="Fischer R."/>
            <person name="Frisvad J.C."/>
            <person name="Goldman G.H."/>
            <person name="Houbraken J."/>
            <person name="Oakley B."/>
            <person name="Pocsi I."/>
            <person name="Scazzocchio C."/>
            <person name="Seiboth B."/>
            <person name="vanKuyk P.A."/>
            <person name="Wortman J."/>
            <person name="Dyer P.S."/>
            <person name="Grigoriev I.V."/>
        </authorList>
    </citation>
    <scope>NUCLEOTIDE SEQUENCE [LARGE SCALE GENOMIC DNA]</scope>
    <source>
        <strain evidence="2">CBS 516.65</strain>
    </source>
</reference>
<gene>
    <name evidence="1" type="ORF">ASPGLDRAFT_1473561</name>
</gene>
<dbReference type="Proteomes" id="UP000184300">
    <property type="component" value="Unassembled WGS sequence"/>
</dbReference>
<accession>A0A1L9VLJ4</accession>
<evidence type="ECO:0000313" key="1">
    <source>
        <dbReference type="EMBL" id="OJJ84796.1"/>
    </source>
</evidence>
<evidence type="ECO:0008006" key="3">
    <source>
        <dbReference type="Google" id="ProtNLM"/>
    </source>
</evidence>
<organism evidence="1 2">
    <name type="scientific">Aspergillus glaucus CBS 516.65</name>
    <dbReference type="NCBI Taxonomy" id="1160497"/>
    <lineage>
        <taxon>Eukaryota</taxon>
        <taxon>Fungi</taxon>
        <taxon>Dikarya</taxon>
        <taxon>Ascomycota</taxon>
        <taxon>Pezizomycotina</taxon>
        <taxon>Eurotiomycetes</taxon>
        <taxon>Eurotiomycetidae</taxon>
        <taxon>Eurotiales</taxon>
        <taxon>Aspergillaceae</taxon>
        <taxon>Aspergillus</taxon>
        <taxon>Aspergillus subgen. Aspergillus</taxon>
    </lineage>
</organism>
<sequence>MYWTQAPGRDRDTIFSNSKRVTTAVCRHPRSYPHYKVLMASEVEFNDDNDGDDRLTCGEVLNICEIMMDHFKGYKIHADFAHMNAPVMILSCWRLNMSGSSWLIMMALIWLSIRVSCLI</sequence>
<dbReference type="AlphaFoldDB" id="A0A1L9VLJ4"/>
<dbReference type="VEuPathDB" id="FungiDB:ASPGLDRAFT_1473561"/>
<dbReference type="GeneID" id="34458183"/>
<evidence type="ECO:0000313" key="2">
    <source>
        <dbReference type="Proteomes" id="UP000184300"/>
    </source>
</evidence>
<dbReference type="InterPro" id="IPR018247">
    <property type="entry name" value="EF_Hand_1_Ca_BS"/>
</dbReference>
<proteinExistence type="predicted"/>
<dbReference type="EMBL" id="KV878896">
    <property type="protein sequence ID" value="OJJ84796.1"/>
    <property type="molecule type" value="Genomic_DNA"/>
</dbReference>
<dbReference type="RefSeq" id="XP_022401494.1">
    <property type="nucleotide sequence ID" value="XM_022541922.1"/>
</dbReference>
<name>A0A1L9VLJ4_ASPGL</name>
<keyword evidence="2" id="KW-1185">Reference proteome</keyword>